<dbReference type="InterPro" id="IPR002035">
    <property type="entry name" value="VWF_A"/>
</dbReference>
<dbReference type="OrthoDB" id="9766126at2"/>
<protein>
    <recommendedName>
        <fullName evidence="2">VWFA domain-containing protein</fullName>
    </recommendedName>
</protein>
<dbReference type="STRING" id="1705.CA21670_07860"/>
<dbReference type="AlphaFoldDB" id="A0A177IRX5"/>
<evidence type="ECO:0000259" key="2">
    <source>
        <dbReference type="SMART" id="SM00327"/>
    </source>
</evidence>
<dbReference type="InterPro" id="IPR036465">
    <property type="entry name" value="vWFA_dom_sf"/>
</dbReference>
<feature type="region of interest" description="Disordered" evidence="1">
    <location>
        <begin position="1"/>
        <end position="28"/>
    </location>
</feature>
<dbReference type="CDD" id="cd00198">
    <property type="entry name" value="vWFA"/>
    <property type="match status" value="1"/>
</dbReference>
<comment type="caution">
    <text evidence="3">The sequence shown here is derived from an EMBL/GenBank/DDBJ whole genome shotgun (WGS) entry which is preliminary data.</text>
</comment>
<reference evidence="4" key="1">
    <citation type="submission" date="2016-02" db="EMBL/GenBank/DDBJ databases">
        <authorList>
            <person name="Kaur G."/>
            <person name="Nair G.R."/>
            <person name="Mayilraj S."/>
        </authorList>
    </citation>
    <scope>NUCLEOTIDE SEQUENCE [LARGE SCALE GENOMIC DNA]</scope>
    <source>
        <strain evidence="4">GA-15</strain>
    </source>
</reference>
<feature type="region of interest" description="Disordered" evidence="1">
    <location>
        <begin position="394"/>
        <end position="426"/>
    </location>
</feature>
<accession>A0A177IRX5</accession>
<dbReference type="Gene3D" id="3.40.50.410">
    <property type="entry name" value="von Willebrand factor, type A domain"/>
    <property type="match status" value="1"/>
</dbReference>
<dbReference type="EMBL" id="LSTQ01000004">
    <property type="protein sequence ID" value="OAH31659.1"/>
    <property type="molecule type" value="Genomic_DNA"/>
</dbReference>
<keyword evidence="4" id="KW-1185">Reference proteome</keyword>
<evidence type="ECO:0000313" key="4">
    <source>
        <dbReference type="Proteomes" id="UP000076947"/>
    </source>
</evidence>
<dbReference type="Proteomes" id="UP000076947">
    <property type="component" value="Unassembled WGS sequence"/>
</dbReference>
<sequence length="652" mass="72506">MSHPIDPRGHRRSRYGRYTGGPDPLAPPVDLSDALNEIAEDIMAGYSPEQALREYLRRGARGQDGFDELAWQAAQRRKELLERNNLGGTLQGVKALLDDALRLERAQLARDIDLDDTDRAFRELQLENLSESTAAAVSELNTYDWQSQDAREKFEHIRDLLGREMLDQQFSGMKQALEGATEEDKQAIAAMLRDLNELLRKHRTGTDTPADFADFMAKHGEHFPENPRDINELIDILAQRSAAAQRMLNSMSPEQREELMQLSAQAFGSPELQGLLGDLAGNLQGLRPELDWSSSADFSGEEGMGLGDGTGAMQDLAELDRLAEQLRHDHTDLDLDALRRQLGDDAAVSADLLNKIDQAMRNSGLLRRSADGSLKLSPQAMRRLGKSLLDDATAHLSPRSGSRDSRLSGLSVEQTGATRPYEYGDTQPWDVTRTLTNAIQRTAGTGDPLKLTAEDIEVVETEQRTQNAVALLVDTSYSMAAEGRWVPMKQTALALHHLIGTRFRGDELALITFGRHAMSTDIEELTALPPVQEQGTNLHHGLLLAERFFARHPSMQPTLLIVTDGEPTAYLQPDGHAWFNWPTDQYTMYSTITQLDKVTKRGTRTTFFRLGSNPGLENFLNQLADRVDGRVVAPDLDGLGAAVVDEYLNYRF</sequence>
<dbReference type="RefSeq" id="WP_066837945.1">
    <property type="nucleotide sequence ID" value="NZ_LSTQ01000004.1"/>
</dbReference>
<gene>
    <name evidence="3" type="ORF">AYJ05_08875</name>
</gene>
<organism evidence="3 4">
    <name type="scientific">Corynebacterium stationis</name>
    <dbReference type="NCBI Taxonomy" id="1705"/>
    <lineage>
        <taxon>Bacteria</taxon>
        <taxon>Bacillati</taxon>
        <taxon>Actinomycetota</taxon>
        <taxon>Actinomycetes</taxon>
        <taxon>Mycobacteriales</taxon>
        <taxon>Corynebacteriaceae</taxon>
        <taxon>Corynebacterium</taxon>
    </lineage>
</organism>
<feature type="domain" description="VWFA" evidence="2">
    <location>
        <begin position="466"/>
        <end position="648"/>
    </location>
</feature>
<proteinExistence type="predicted"/>
<dbReference type="SUPFAM" id="SSF53300">
    <property type="entry name" value="vWA-like"/>
    <property type="match status" value="1"/>
</dbReference>
<evidence type="ECO:0000313" key="3">
    <source>
        <dbReference type="EMBL" id="OAH31659.1"/>
    </source>
</evidence>
<dbReference type="SMART" id="SM00327">
    <property type="entry name" value="VWA"/>
    <property type="match status" value="1"/>
</dbReference>
<name>A0A177IRX5_9CORY</name>
<evidence type="ECO:0000256" key="1">
    <source>
        <dbReference type="SAM" id="MobiDB-lite"/>
    </source>
</evidence>